<evidence type="ECO:0000313" key="6">
    <source>
        <dbReference type="EMBL" id="AEI37986.1"/>
    </source>
</evidence>
<dbReference type="GO" id="GO:0009450">
    <property type="term" value="P:gamma-aminobutyric acid catabolic process"/>
    <property type="evidence" value="ECO:0007669"/>
    <property type="project" value="TreeGrafter"/>
</dbReference>
<dbReference type="FunFam" id="3.40.605.10:FF:000005">
    <property type="entry name" value="Succinate-semialdehyde dehydrogenase I"/>
    <property type="match status" value="1"/>
</dbReference>
<organism evidence="6 7">
    <name type="scientific">Zymomonas mobilis subsp. pomaceae (strain ATCC 29192 / DSM 22645 / JCM 10191 / CCUG 17912 / NBRC 13757 / NCIMB 11200 / NRRL B-4491 / Barker I)</name>
    <dbReference type="NCBI Taxonomy" id="579138"/>
    <lineage>
        <taxon>Bacteria</taxon>
        <taxon>Pseudomonadati</taxon>
        <taxon>Pseudomonadota</taxon>
        <taxon>Alphaproteobacteria</taxon>
        <taxon>Sphingomonadales</taxon>
        <taxon>Zymomonadaceae</taxon>
        <taxon>Zymomonas</taxon>
    </lineage>
</organism>
<feature type="active site" evidence="3">
    <location>
        <position position="256"/>
    </location>
</feature>
<dbReference type="InterPro" id="IPR016161">
    <property type="entry name" value="Ald_DH/histidinol_DH"/>
</dbReference>
<accession>F8ETG1</accession>
<dbReference type="Pfam" id="PF00171">
    <property type="entry name" value="Aldedh"/>
    <property type="match status" value="1"/>
</dbReference>
<keyword evidence="2 4" id="KW-0560">Oxidoreductase</keyword>
<dbReference type="FunFam" id="3.40.309.10:FF:000004">
    <property type="entry name" value="Succinate-semialdehyde dehydrogenase I"/>
    <property type="match status" value="1"/>
</dbReference>
<dbReference type="PROSITE" id="PS00687">
    <property type="entry name" value="ALDEHYDE_DEHYDR_GLU"/>
    <property type="match status" value="1"/>
</dbReference>
<dbReference type="KEGG" id="zmp:Zymop_1090"/>
<gene>
    <name evidence="6" type="ordered locus">Zymop_1090</name>
</gene>
<dbReference type="Gene3D" id="3.40.309.10">
    <property type="entry name" value="Aldehyde Dehydrogenase, Chain A, domain 2"/>
    <property type="match status" value="1"/>
</dbReference>
<dbReference type="Proteomes" id="UP000000491">
    <property type="component" value="Chromosome"/>
</dbReference>
<dbReference type="PANTHER" id="PTHR43353">
    <property type="entry name" value="SUCCINATE-SEMIALDEHYDE DEHYDROGENASE, MITOCHONDRIAL"/>
    <property type="match status" value="1"/>
</dbReference>
<evidence type="ECO:0000256" key="2">
    <source>
        <dbReference type="ARBA" id="ARBA00023002"/>
    </source>
</evidence>
<dbReference type="InterPro" id="IPR016163">
    <property type="entry name" value="Ald_DH_C"/>
</dbReference>
<dbReference type="EC" id="1.2.1.24" evidence="6"/>
<evidence type="ECO:0000259" key="5">
    <source>
        <dbReference type="Pfam" id="PF00171"/>
    </source>
</evidence>
<dbReference type="HOGENOM" id="CLU_005391_5_1_5"/>
<dbReference type="AlphaFoldDB" id="F8ETG1"/>
<dbReference type="CDD" id="cd07103">
    <property type="entry name" value="ALDH_F5_SSADH_GabD"/>
    <property type="match status" value="1"/>
</dbReference>
<dbReference type="InterPro" id="IPR015590">
    <property type="entry name" value="Aldehyde_DH_dom"/>
</dbReference>
<feature type="domain" description="Aldehyde dehydrogenase" evidence="5">
    <location>
        <begin position="17"/>
        <end position="479"/>
    </location>
</feature>
<dbReference type="Gene3D" id="3.40.605.10">
    <property type="entry name" value="Aldehyde Dehydrogenase, Chain A, domain 1"/>
    <property type="match status" value="1"/>
</dbReference>
<dbReference type="STRING" id="579138.Zymop_1090"/>
<dbReference type="SUPFAM" id="SSF53720">
    <property type="entry name" value="ALDH-like"/>
    <property type="match status" value="1"/>
</dbReference>
<proteinExistence type="inferred from homology"/>
<dbReference type="eggNOG" id="COG1012">
    <property type="taxonomic scope" value="Bacteria"/>
</dbReference>
<name>F8ETG1_ZYMMT</name>
<sequence length="485" mass="52825">MLAEDFIRQEAFINGCWVYSHDKKTFPVTNPATGVLLSEVACCDVKELAFAIKSAQAAQHLWSQKTAYERADTLLEIYYKLIERQDPLAKLLTQEQGKPLAEAKGEILFAASFFRWFAEEARRSYGEVIPTTKTDCRYITVKKPIGVCAAITPWNFPIGMLARKIAPALAAGCSIIVKPAEQTPLTALAFAQIIDDLKIMPGLVNIVTTDAETAPIIGEKLCVSPEIRLISFTGSTNVGKGLYRHSAENVKKLALELGGNAPFLVFEDADIPIAVQGLINSRFRNAGQTCVSANRIFVHQTIHDAFVETLVTAIKQQLKLGNGLEAGITMGPLIDQQAVEKVKSLVEDALQKGATLASDKKVFNSATGLFYPPIVLTGITPAMKIHDEEIFGPVISIIEFSNEEAVIAQANDTQSGLAAYAYTKDIKRISRLSDQLEYGMVGINYSALSTAEIPFGGVKESGLGREGGRQGLEEYQEIQYLCLGV</sequence>
<dbReference type="PANTHER" id="PTHR43353:SF5">
    <property type="entry name" value="SUCCINATE-SEMIALDEHYDE DEHYDROGENASE, MITOCHONDRIAL"/>
    <property type="match status" value="1"/>
</dbReference>
<dbReference type="PATRIC" id="fig|579138.3.peg.1156"/>
<dbReference type="InterPro" id="IPR029510">
    <property type="entry name" value="Ald_DH_CS_GLU"/>
</dbReference>
<evidence type="ECO:0000256" key="3">
    <source>
        <dbReference type="PROSITE-ProRule" id="PRU10007"/>
    </source>
</evidence>
<evidence type="ECO:0000256" key="4">
    <source>
        <dbReference type="RuleBase" id="RU003345"/>
    </source>
</evidence>
<dbReference type="RefSeq" id="WP_013934381.1">
    <property type="nucleotide sequence ID" value="NC_015709.1"/>
</dbReference>
<evidence type="ECO:0000313" key="7">
    <source>
        <dbReference type="Proteomes" id="UP000000491"/>
    </source>
</evidence>
<evidence type="ECO:0000256" key="1">
    <source>
        <dbReference type="ARBA" id="ARBA00009986"/>
    </source>
</evidence>
<dbReference type="InterPro" id="IPR016162">
    <property type="entry name" value="Ald_DH_N"/>
</dbReference>
<comment type="similarity">
    <text evidence="1 4">Belongs to the aldehyde dehydrogenase family.</text>
</comment>
<dbReference type="GO" id="GO:0004777">
    <property type="term" value="F:succinate-semialdehyde dehydrogenase (NAD+) activity"/>
    <property type="evidence" value="ECO:0007669"/>
    <property type="project" value="UniProtKB-EC"/>
</dbReference>
<protein>
    <submittedName>
        <fullName evidence="6">Succinate-semialdehyde dehydrogenase</fullName>
        <ecNumber evidence="6">1.2.1.24</ecNumber>
    </submittedName>
</protein>
<dbReference type="InterPro" id="IPR050740">
    <property type="entry name" value="Aldehyde_DH_Superfamily"/>
</dbReference>
<reference evidence="6 7" key="1">
    <citation type="journal article" date="2011" name="J. Bacteriol.">
        <title>Genome sequence of the ethanol-producing Zymomonas mobilis subsp. pomaceae lectotype strain ATCC 29192.</title>
        <authorList>
            <person name="Kouvelis V.N."/>
            <person name="Davenport K.W."/>
            <person name="Brettin T.S."/>
            <person name="Bruce D."/>
            <person name="Detter C."/>
            <person name="Han C.S."/>
            <person name="Nolan M."/>
            <person name="Tapia R."/>
            <person name="Damoulaki A."/>
            <person name="Kyrpides N.C."/>
            <person name="Typas M.A."/>
            <person name="Pappas K.M."/>
        </authorList>
    </citation>
    <scope>NUCLEOTIDE SEQUENCE [LARGE SCALE GENOMIC DNA]</scope>
    <source>
        <strain evidence="7">ATCC 29192 / DSM 22645 / JCM 10191 / CCUG 17912 / NBRC 13757 / NCIMB 11200 / NRRL B-4491 / Barker I</strain>
    </source>
</reference>
<dbReference type="EMBL" id="CP002865">
    <property type="protein sequence ID" value="AEI37986.1"/>
    <property type="molecule type" value="Genomic_DNA"/>
</dbReference>